<keyword evidence="14" id="KW-0325">Glycoprotein</keyword>
<keyword evidence="20" id="KW-1185">Reference proteome</keyword>
<keyword evidence="7 15" id="KW-0479">Metal-binding</keyword>
<comment type="catalytic activity">
    <reaction evidence="1">
        <text>Release of an N-terminal tripeptide from a polypeptide.</text>
        <dbReference type="EC" id="3.4.14.10"/>
    </reaction>
</comment>
<evidence type="ECO:0000256" key="17">
    <source>
        <dbReference type="SAM" id="SignalP"/>
    </source>
</evidence>
<keyword evidence="10 15" id="KW-0720">Serine protease</keyword>
<feature type="domain" description="Peptidase S53" evidence="18">
    <location>
        <begin position="249"/>
        <end position="661"/>
    </location>
</feature>
<feature type="binding site" evidence="15">
    <location>
        <position position="641"/>
    </location>
    <ligand>
        <name>Ca(2+)</name>
        <dbReference type="ChEBI" id="CHEBI:29108"/>
    </ligand>
</feature>
<accession>A0A218YRX7</accession>
<keyword evidence="8 17" id="KW-0732">Signal</keyword>
<dbReference type="InterPro" id="IPR030400">
    <property type="entry name" value="Sedolisin_dom"/>
</dbReference>
<dbReference type="PANTHER" id="PTHR14218">
    <property type="entry name" value="PROTEASE S8 TRIPEPTIDYL PEPTIDASE I CLN2"/>
    <property type="match status" value="1"/>
</dbReference>
<protein>
    <recommendedName>
        <fullName evidence="4">tripeptidyl-peptidase II</fullName>
        <ecNumber evidence="4">3.4.14.10</ecNumber>
    </recommendedName>
</protein>
<dbReference type="SUPFAM" id="SSF52743">
    <property type="entry name" value="Subtilisin-like"/>
    <property type="match status" value="1"/>
</dbReference>
<evidence type="ECO:0000256" key="9">
    <source>
        <dbReference type="ARBA" id="ARBA00022801"/>
    </source>
</evidence>
<dbReference type="GO" id="GO:0008240">
    <property type="term" value="F:tripeptidyl-peptidase activity"/>
    <property type="evidence" value="ECO:0007669"/>
    <property type="project" value="UniProtKB-EC"/>
</dbReference>
<dbReference type="CDD" id="cd11377">
    <property type="entry name" value="Pro-peptidase_S53"/>
    <property type="match status" value="1"/>
</dbReference>
<evidence type="ECO:0000256" key="6">
    <source>
        <dbReference type="ARBA" id="ARBA00022670"/>
    </source>
</evidence>
<feature type="binding site" evidence="15">
    <location>
        <position position="621"/>
    </location>
    <ligand>
        <name>Ca(2+)</name>
        <dbReference type="ChEBI" id="CHEBI:29108"/>
    </ligand>
</feature>
<dbReference type="GO" id="GO:0004252">
    <property type="term" value="F:serine-type endopeptidase activity"/>
    <property type="evidence" value="ECO:0007669"/>
    <property type="project" value="UniProtKB-UniRule"/>
</dbReference>
<evidence type="ECO:0000256" key="10">
    <source>
        <dbReference type="ARBA" id="ARBA00022825"/>
    </source>
</evidence>
<dbReference type="STRING" id="503106.A0A218YRX7"/>
<dbReference type="GO" id="GO:0046872">
    <property type="term" value="F:metal ion binding"/>
    <property type="evidence" value="ECO:0007669"/>
    <property type="project" value="UniProtKB-UniRule"/>
</dbReference>
<dbReference type="Pfam" id="PF09286">
    <property type="entry name" value="Pro-kuma_activ"/>
    <property type="match status" value="1"/>
</dbReference>
<evidence type="ECO:0000256" key="11">
    <source>
        <dbReference type="ARBA" id="ARBA00022837"/>
    </source>
</evidence>
<evidence type="ECO:0000256" key="4">
    <source>
        <dbReference type="ARBA" id="ARBA00012462"/>
    </source>
</evidence>
<dbReference type="EMBL" id="MZNU01000440">
    <property type="protein sequence ID" value="OWO97423.1"/>
    <property type="molecule type" value="Genomic_DNA"/>
</dbReference>
<dbReference type="SUPFAM" id="SSF54897">
    <property type="entry name" value="Protease propeptides/inhibitors"/>
    <property type="match status" value="1"/>
</dbReference>
<feature type="active site" description="Charge relay system" evidence="15">
    <location>
        <position position="579"/>
    </location>
</feature>
<evidence type="ECO:0000313" key="19">
    <source>
        <dbReference type="EMBL" id="OWO97423.1"/>
    </source>
</evidence>
<feature type="region of interest" description="Disordered" evidence="16">
    <location>
        <begin position="208"/>
        <end position="233"/>
    </location>
</feature>
<dbReference type="Proteomes" id="UP000242519">
    <property type="component" value="Unassembled WGS sequence"/>
</dbReference>
<dbReference type="SMART" id="SM00944">
    <property type="entry name" value="Pro-kuma_activ"/>
    <property type="match status" value="1"/>
</dbReference>
<feature type="binding site" evidence="15">
    <location>
        <position position="639"/>
    </location>
    <ligand>
        <name>Ca(2+)</name>
        <dbReference type="ChEBI" id="CHEBI:29108"/>
    </ligand>
</feature>
<feature type="signal peptide" evidence="17">
    <location>
        <begin position="1"/>
        <end position="19"/>
    </location>
</feature>
<dbReference type="EC" id="3.4.14.10" evidence="4"/>
<comment type="subcellular location">
    <subcellularLocation>
        <location evidence="3">Secreted</location>
        <location evidence="3">Extracellular space</location>
    </subcellularLocation>
</comment>
<evidence type="ECO:0000256" key="3">
    <source>
        <dbReference type="ARBA" id="ARBA00004239"/>
    </source>
</evidence>
<evidence type="ECO:0000256" key="13">
    <source>
        <dbReference type="ARBA" id="ARBA00023145"/>
    </source>
</evidence>
<keyword evidence="13" id="KW-0865">Zymogen</keyword>
<evidence type="ECO:0000256" key="12">
    <source>
        <dbReference type="ARBA" id="ARBA00023026"/>
    </source>
</evidence>
<dbReference type="CDD" id="cd04056">
    <property type="entry name" value="Peptidases_S53"/>
    <property type="match status" value="1"/>
</dbReference>
<evidence type="ECO:0000256" key="7">
    <source>
        <dbReference type="ARBA" id="ARBA00022723"/>
    </source>
</evidence>
<evidence type="ECO:0000256" key="15">
    <source>
        <dbReference type="PROSITE-ProRule" id="PRU01032"/>
    </source>
</evidence>
<comment type="function">
    <text evidence="2">Secreted tripeptidyl-peptidase which degrades proteins at acidic pHs and is involved in virulence.</text>
</comment>
<dbReference type="OrthoDB" id="409122at2759"/>
<evidence type="ECO:0000256" key="14">
    <source>
        <dbReference type="ARBA" id="ARBA00023180"/>
    </source>
</evidence>
<sequence>MRFEAIIRIFAALVVATSASPFAVTSRHVIHEKRGDPPSKWARHSRLDPTTVIPVRIGLAQQNLHRAEEFINEVAHPESKSYGKHWSKEKVVEMFSPSQDSIEAVREWLSSSGIDQRRVMMSKSRTWITFNATTAEAERLLKAEYHLYRHEAGHSHVACKQYSVPAHLVDHIDIVTPSIHFDQQLGNPRRTIHPSRIPQPLRELNKRQSIKRQTNPQHGIVGSPDDASNPKQGASVTNALITLENCDTMITPACLQALYNSPPGSTAMRNNTLGVVEYTPQAFVQDDLDMFFKQFMPGMTATQPNVNLIDGAIVQQTNKSFQFNGESALDLEFAMALVAPQQVTVYQVGDIVSGASFNNFLDAIDGSYCTFEGGDSQDPAIDGQYPSNQPGGFQGSETCGSFQSTNVISTSYGSNEADLSAKYETRQCMEYMKLGLQGVSILYSSGDFGVAGNGGQCIDSVTGAYNNGTKGLFNPSFPGGCPYVTSVGATQILNGSTVHTPESASQRVIFSGGGFSNVFALPSWQQDAMSTYYRNHPPPYGADRFNNSQQVRGFPDVSANGVNYVTAVDGTFSLSFGTSASCPTFAAMLNNINEQRINAKKSPIGFVNPVLYANPQVLNDITNGGNRGCGTEGFQSVPGWDPVTGLGTPNFSKMMDLFMSLP</sequence>
<evidence type="ECO:0000256" key="2">
    <source>
        <dbReference type="ARBA" id="ARBA00002451"/>
    </source>
</evidence>
<keyword evidence="6 15" id="KW-0645">Protease</keyword>
<feature type="chain" id="PRO_5012781458" description="tripeptidyl-peptidase II" evidence="17">
    <location>
        <begin position="20"/>
        <end position="662"/>
    </location>
</feature>
<keyword evidence="12" id="KW-0843">Virulence</keyword>
<feature type="active site" description="Charge relay system" evidence="15">
    <location>
        <position position="330"/>
    </location>
</feature>
<dbReference type="InterPro" id="IPR050819">
    <property type="entry name" value="Tripeptidyl-peptidase_I"/>
</dbReference>
<dbReference type="Gene3D" id="3.40.50.200">
    <property type="entry name" value="Peptidase S8/S53 domain"/>
    <property type="match status" value="1"/>
</dbReference>
<dbReference type="InterPro" id="IPR036852">
    <property type="entry name" value="Peptidase_S8/S53_dom_sf"/>
</dbReference>
<gene>
    <name evidence="19" type="ORF">B2J93_1020</name>
</gene>
<evidence type="ECO:0000259" key="18">
    <source>
        <dbReference type="PROSITE" id="PS51695"/>
    </source>
</evidence>
<comment type="cofactor">
    <cofactor evidence="15">
        <name>Ca(2+)</name>
        <dbReference type="ChEBI" id="CHEBI:29108"/>
    </cofactor>
    <text evidence="15">Binds 1 Ca(2+) ion per subunit.</text>
</comment>
<dbReference type="PROSITE" id="PS51695">
    <property type="entry name" value="SEDOLISIN"/>
    <property type="match status" value="1"/>
</dbReference>
<keyword evidence="5" id="KW-0964">Secreted</keyword>
<dbReference type="AlphaFoldDB" id="A0A218YRX7"/>
<evidence type="ECO:0000256" key="5">
    <source>
        <dbReference type="ARBA" id="ARBA00022525"/>
    </source>
</evidence>
<feature type="binding site" evidence="15">
    <location>
        <position position="620"/>
    </location>
    <ligand>
        <name>Ca(2+)</name>
        <dbReference type="ChEBI" id="CHEBI:29108"/>
    </ligand>
</feature>
<keyword evidence="9 15" id="KW-0378">Hydrolase</keyword>
<dbReference type="PANTHER" id="PTHR14218:SF19">
    <property type="entry name" value="SERINE PROTEASE AORO, PUTATIVE (AFU_ORTHOLOGUE AFUA_6G10250)-RELATED"/>
    <property type="match status" value="1"/>
</dbReference>
<reference evidence="19 20" key="1">
    <citation type="submission" date="2017-04" db="EMBL/GenBank/DDBJ databases">
        <title>Draft genome sequence of Marssonina coronaria NL1: causal agent of apple blotch.</title>
        <authorList>
            <person name="Cheng Q."/>
        </authorList>
    </citation>
    <scope>NUCLEOTIDE SEQUENCE [LARGE SCALE GENOMIC DNA]</scope>
    <source>
        <strain evidence="19 20">NL1</strain>
    </source>
</reference>
<feature type="active site" description="Charge relay system" evidence="15">
    <location>
        <position position="326"/>
    </location>
</feature>
<comment type="caution">
    <text evidence="19">The sequence shown here is derived from an EMBL/GenBank/DDBJ whole genome shotgun (WGS) entry which is preliminary data.</text>
</comment>
<name>A0A218YRX7_9HELO</name>
<dbReference type="FunFam" id="3.40.50.200:FF:000015">
    <property type="entry name" value="Tripeptidyl peptidase A"/>
    <property type="match status" value="1"/>
</dbReference>
<dbReference type="InterPro" id="IPR015366">
    <property type="entry name" value="S53_propep"/>
</dbReference>
<organism evidence="19 20">
    <name type="scientific">Diplocarpon coronariae</name>
    <dbReference type="NCBI Taxonomy" id="2795749"/>
    <lineage>
        <taxon>Eukaryota</taxon>
        <taxon>Fungi</taxon>
        <taxon>Dikarya</taxon>
        <taxon>Ascomycota</taxon>
        <taxon>Pezizomycotina</taxon>
        <taxon>Leotiomycetes</taxon>
        <taxon>Helotiales</taxon>
        <taxon>Drepanopezizaceae</taxon>
        <taxon>Diplocarpon</taxon>
    </lineage>
</organism>
<dbReference type="GO" id="GO:0006508">
    <property type="term" value="P:proteolysis"/>
    <property type="evidence" value="ECO:0007669"/>
    <property type="project" value="UniProtKB-KW"/>
</dbReference>
<evidence type="ECO:0000256" key="8">
    <source>
        <dbReference type="ARBA" id="ARBA00022729"/>
    </source>
</evidence>
<keyword evidence="11 15" id="KW-0106">Calcium</keyword>
<dbReference type="InParanoid" id="A0A218YRX7"/>
<proteinExistence type="predicted"/>
<evidence type="ECO:0000256" key="16">
    <source>
        <dbReference type="SAM" id="MobiDB-lite"/>
    </source>
</evidence>
<evidence type="ECO:0000256" key="1">
    <source>
        <dbReference type="ARBA" id="ARBA00001910"/>
    </source>
</evidence>
<evidence type="ECO:0000313" key="20">
    <source>
        <dbReference type="Proteomes" id="UP000242519"/>
    </source>
</evidence>
<dbReference type="GO" id="GO:0005576">
    <property type="term" value="C:extracellular region"/>
    <property type="evidence" value="ECO:0007669"/>
    <property type="project" value="UniProtKB-SubCell"/>
</dbReference>